<dbReference type="SUPFAM" id="SSF46894">
    <property type="entry name" value="C-terminal effector domain of the bipartite response regulators"/>
    <property type="match status" value="1"/>
</dbReference>
<evidence type="ECO:0000256" key="4">
    <source>
        <dbReference type="ARBA" id="ARBA00023163"/>
    </source>
</evidence>
<dbReference type="Gene3D" id="1.10.10.10">
    <property type="entry name" value="Winged helix-like DNA-binding domain superfamily/Winged helix DNA-binding domain"/>
    <property type="match status" value="1"/>
</dbReference>
<dbReference type="InterPro" id="IPR001867">
    <property type="entry name" value="OmpR/PhoB-type_DNA-bd"/>
</dbReference>
<evidence type="ECO:0000313" key="8">
    <source>
        <dbReference type="Proteomes" id="UP000597656"/>
    </source>
</evidence>
<dbReference type="Pfam" id="PF00931">
    <property type="entry name" value="NB-ARC"/>
    <property type="match status" value="1"/>
</dbReference>
<evidence type="ECO:0000256" key="2">
    <source>
        <dbReference type="ARBA" id="ARBA00023015"/>
    </source>
</evidence>
<comment type="caution">
    <text evidence="7">The sequence shown here is derived from an EMBL/GenBank/DDBJ whole genome shotgun (WGS) entry which is preliminary data.</text>
</comment>
<evidence type="ECO:0000256" key="5">
    <source>
        <dbReference type="PROSITE-ProRule" id="PRU01091"/>
    </source>
</evidence>
<dbReference type="InterPro" id="IPR027417">
    <property type="entry name" value="P-loop_NTPase"/>
</dbReference>
<evidence type="ECO:0000259" key="6">
    <source>
        <dbReference type="PROSITE" id="PS51755"/>
    </source>
</evidence>
<keyword evidence="2" id="KW-0805">Transcription regulation</keyword>
<dbReference type="Pfam" id="PF03704">
    <property type="entry name" value="BTAD"/>
    <property type="match status" value="1"/>
</dbReference>
<proteinExistence type="inferred from homology"/>
<dbReference type="InterPro" id="IPR003593">
    <property type="entry name" value="AAA+_ATPase"/>
</dbReference>
<dbReference type="PANTHER" id="PTHR35807">
    <property type="entry name" value="TRANSCRIPTIONAL REGULATOR REDD-RELATED"/>
    <property type="match status" value="1"/>
</dbReference>
<sequence length="982" mass="106717">MLRRSGDSVLRILGPIEVEGPSGPVWVTPGRQQVVLALLLMEANQVVSTDQIVDTLWNQLPPDTARTQVQICVSRLRKKLADAGVDLPIVTRMPGYQLLLGGNTLDMHVFAGKLAEARVLVKEGRTAEAANLLRSAVALWRGPCLSGLPNPALRNRASRLDEDLLTATEDYLELELELGRHHQIVGEVTRLVHEHPMRERLRAVLMLALHRAGRQGEALEAYRAGRHLLVEELGLEPGERLRLLESAILSGDVVSGQAEPVPAVVVPAPSFERPRQLPADTADFIGNDALIRTAEAVLAGDRRAVGVVVIIGRPGSGKTTVAAHIGHRVADRFPDGQLYCDLRGTREEPTAAADVLGRFLLALGIPGAVIPMGLDERVEMYRTLMAERRTLVVLDDASAESQVIPLLPGSNTCAVVVTSRSRLTGVPGARQVEVEVFDPAQSLDLLGRVIGAERVAREPEAAAALVRTVGGLPLALRIIAARLAARPHWSLASMVHRLASERHRLDELAHGEMTIRASLSLTHNGMDRRSRTLFGLLGLAEGPELPGWVAGAVLDDDSRYPSDLLEPLVDVQMLDVATVERTGEFRYRYQDIVRLFALEKLHAEVAPDMRRRAVERVLGGWLALAEQAHRSVYGGDYAVLHGTALRWLPPATYVQQVAGDPLEWLDGEQANLCAAISQAADAGFDEACWDLAVTAATLFESHGYLDDWEKTHEKALQATKAAGNVRGTAAVLSSMGTLHINRGQTTRAHEALTTALATFEELDDPRGLALCRRDLGLLARWSGDDDLALELYAAAMRDLDRAQDLVGRGIVLTHRTDVLCRRGRTDEATAQLLEALMIFEGAGYRNGIPHALRRIGQVQVRAGQHRDALATFTRVLGMVRESRDVIGEGHLLRNLGEVSAALGQDREALAYFEQALAARERIMDHVGAAAIRVDLAPVLARLGESNRASELVLNAVRIFGARGMERERVAAEQALTGLSAAL</sequence>
<dbReference type="InterPro" id="IPR005158">
    <property type="entry name" value="BTAD"/>
</dbReference>
<dbReference type="EMBL" id="BMNC01000001">
    <property type="protein sequence ID" value="GGM76618.1"/>
    <property type="molecule type" value="Genomic_DNA"/>
</dbReference>
<keyword evidence="3 5" id="KW-0238">DNA-binding</keyword>
<name>A0ABQ2HEK5_9PSEU</name>
<evidence type="ECO:0000256" key="1">
    <source>
        <dbReference type="ARBA" id="ARBA00005820"/>
    </source>
</evidence>
<dbReference type="Pfam" id="PF13424">
    <property type="entry name" value="TPR_12"/>
    <property type="match status" value="1"/>
</dbReference>
<dbReference type="SUPFAM" id="SSF48452">
    <property type="entry name" value="TPR-like"/>
    <property type="match status" value="3"/>
</dbReference>
<dbReference type="SUPFAM" id="SSF52540">
    <property type="entry name" value="P-loop containing nucleoside triphosphate hydrolases"/>
    <property type="match status" value="1"/>
</dbReference>
<accession>A0ABQ2HEK5</accession>
<dbReference type="Proteomes" id="UP000597656">
    <property type="component" value="Unassembled WGS sequence"/>
</dbReference>
<dbReference type="InterPro" id="IPR002182">
    <property type="entry name" value="NB-ARC"/>
</dbReference>
<gene>
    <name evidence="7" type="ORF">GCM10011609_10650</name>
</gene>
<dbReference type="InterPro" id="IPR011990">
    <property type="entry name" value="TPR-like_helical_dom_sf"/>
</dbReference>
<dbReference type="SMART" id="SM00382">
    <property type="entry name" value="AAA"/>
    <property type="match status" value="1"/>
</dbReference>
<dbReference type="InterPro" id="IPR019734">
    <property type="entry name" value="TPR_rpt"/>
</dbReference>
<dbReference type="SMART" id="SM00028">
    <property type="entry name" value="TPR"/>
    <property type="match status" value="3"/>
</dbReference>
<keyword evidence="8" id="KW-1185">Reference proteome</keyword>
<evidence type="ECO:0000313" key="7">
    <source>
        <dbReference type="EMBL" id="GGM76618.1"/>
    </source>
</evidence>
<evidence type="ECO:0000256" key="3">
    <source>
        <dbReference type="ARBA" id="ARBA00023125"/>
    </source>
</evidence>
<protein>
    <submittedName>
        <fullName evidence="7">SARP family transcriptional regulator</fullName>
    </submittedName>
</protein>
<dbReference type="CDD" id="cd15831">
    <property type="entry name" value="BTAD"/>
    <property type="match status" value="1"/>
</dbReference>
<dbReference type="PANTHER" id="PTHR35807:SF1">
    <property type="entry name" value="TRANSCRIPTIONAL REGULATOR REDD"/>
    <property type="match status" value="1"/>
</dbReference>
<reference evidence="8" key="1">
    <citation type="journal article" date="2019" name="Int. J. Syst. Evol. Microbiol.">
        <title>The Global Catalogue of Microorganisms (GCM) 10K type strain sequencing project: providing services to taxonomists for standard genome sequencing and annotation.</title>
        <authorList>
            <consortium name="The Broad Institute Genomics Platform"/>
            <consortium name="The Broad Institute Genome Sequencing Center for Infectious Disease"/>
            <person name="Wu L."/>
            <person name="Ma J."/>
        </authorList>
    </citation>
    <scope>NUCLEOTIDE SEQUENCE [LARGE SCALE GENOMIC DNA]</scope>
    <source>
        <strain evidence="8">CGMCC 4.7319</strain>
    </source>
</reference>
<dbReference type="PRINTS" id="PR00364">
    <property type="entry name" value="DISEASERSIST"/>
</dbReference>
<dbReference type="InterPro" id="IPR036388">
    <property type="entry name" value="WH-like_DNA-bd_sf"/>
</dbReference>
<dbReference type="PROSITE" id="PS51755">
    <property type="entry name" value="OMPR_PHOB"/>
    <property type="match status" value="1"/>
</dbReference>
<feature type="domain" description="OmpR/PhoB-type" evidence="6">
    <location>
        <begin position="1"/>
        <end position="100"/>
    </location>
</feature>
<dbReference type="Gene3D" id="1.25.40.10">
    <property type="entry name" value="Tetratricopeptide repeat domain"/>
    <property type="match status" value="2"/>
</dbReference>
<organism evidence="7 8">
    <name type="scientific">Lentzea pudingi</name>
    <dbReference type="NCBI Taxonomy" id="1789439"/>
    <lineage>
        <taxon>Bacteria</taxon>
        <taxon>Bacillati</taxon>
        <taxon>Actinomycetota</taxon>
        <taxon>Actinomycetes</taxon>
        <taxon>Pseudonocardiales</taxon>
        <taxon>Pseudonocardiaceae</taxon>
        <taxon>Lentzea</taxon>
    </lineage>
</organism>
<keyword evidence="4" id="KW-0804">Transcription</keyword>
<dbReference type="InterPro" id="IPR051677">
    <property type="entry name" value="AfsR-DnrI-RedD_regulator"/>
</dbReference>
<dbReference type="Pfam" id="PF00486">
    <property type="entry name" value="Trans_reg_C"/>
    <property type="match status" value="1"/>
</dbReference>
<feature type="DNA-binding region" description="OmpR/PhoB-type" evidence="5">
    <location>
        <begin position="1"/>
        <end position="100"/>
    </location>
</feature>
<comment type="similarity">
    <text evidence="1">Belongs to the AfsR/DnrI/RedD regulatory family.</text>
</comment>
<dbReference type="Gene3D" id="3.40.50.300">
    <property type="entry name" value="P-loop containing nucleotide triphosphate hydrolases"/>
    <property type="match status" value="1"/>
</dbReference>
<dbReference type="SMART" id="SM01043">
    <property type="entry name" value="BTAD"/>
    <property type="match status" value="1"/>
</dbReference>
<dbReference type="InterPro" id="IPR016032">
    <property type="entry name" value="Sig_transdc_resp-reg_C-effctor"/>
</dbReference>
<dbReference type="SMART" id="SM00862">
    <property type="entry name" value="Trans_reg_C"/>
    <property type="match status" value="1"/>
</dbReference>